<dbReference type="Proteomes" id="UP000887565">
    <property type="component" value="Unplaced"/>
</dbReference>
<evidence type="ECO:0000256" key="1">
    <source>
        <dbReference type="SAM" id="MobiDB-lite"/>
    </source>
</evidence>
<evidence type="ECO:0000313" key="3">
    <source>
        <dbReference type="WBParaSite" id="nRc.2.0.1.t25366-RA"/>
    </source>
</evidence>
<keyword evidence="2" id="KW-1185">Reference proteome</keyword>
<dbReference type="AlphaFoldDB" id="A0A915JFU4"/>
<dbReference type="WBParaSite" id="nRc.2.0.1.t25366-RA">
    <property type="protein sequence ID" value="nRc.2.0.1.t25366-RA"/>
    <property type="gene ID" value="nRc.2.0.1.g25366"/>
</dbReference>
<organism evidence="2 3">
    <name type="scientific">Romanomermis culicivorax</name>
    <name type="common">Nematode worm</name>
    <dbReference type="NCBI Taxonomy" id="13658"/>
    <lineage>
        <taxon>Eukaryota</taxon>
        <taxon>Metazoa</taxon>
        <taxon>Ecdysozoa</taxon>
        <taxon>Nematoda</taxon>
        <taxon>Enoplea</taxon>
        <taxon>Dorylaimia</taxon>
        <taxon>Mermithida</taxon>
        <taxon>Mermithoidea</taxon>
        <taxon>Mermithidae</taxon>
        <taxon>Romanomermis</taxon>
    </lineage>
</organism>
<sequence length="150" mass="17048">MFYASTGTRKCGADCLATTRDHANACLIASNNDCIQRFFCARTFVPIGTKDTRKLKTAEKLAKILIKIIVYAPNKLFITNMAREVSDLQSELKSIKEMLKMAVDGLSKKPYHNEPPKLSIFKRITFERPPTWKQDQTETDENEKADEADN</sequence>
<accession>A0A915JFU4</accession>
<feature type="region of interest" description="Disordered" evidence="1">
    <location>
        <begin position="129"/>
        <end position="150"/>
    </location>
</feature>
<proteinExistence type="predicted"/>
<evidence type="ECO:0000313" key="2">
    <source>
        <dbReference type="Proteomes" id="UP000887565"/>
    </source>
</evidence>
<protein>
    <submittedName>
        <fullName evidence="3">Uncharacterized protein</fullName>
    </submittedName>
</protein>
<reference evidence="3" key="1">
    <citation type="submission" date="2022-11" db="UniProtKB">
        <authorList>
            <consortium name="WormBaseParasite"/>
        </authorList>
    </citation>
    <scope>IDENTIFICATION</scope>
</reference>
<name>A0A915JFU4_ROMCU</name>